<accession>A0A2V1IU02</accession>
<keyword evidence="2 4" id="KW-0808">Transferase</keyword>
<name>A0A2V1IU02_9BACT</name>
<dbReference type="Proteomes" id="UP000244925">
    <property type="component" value="Unassembled WGS sequence"/>
</dbReference>
<dbReference type="GO" id="GO:0009007">
    <property type="term" value="F:site-specific DNA-methyltransferase (adenine-specific) activity"/>
    <property type="evidence" value="ECO:0007669"/>
    <property type="project" value="UniProtKB-EC"/>
</dbReference>
<keyword evidence="3" id="KW-0949">S-adenosyl-L-methionine</keyword>
<evidence type="ECO:0000313" key="5">
    <source>
        <dbReference type="Proteomes" id="UP000244925"/>
    </source>
</evidence>
<gene>
    <name evidence="4" type="ORF">C5O25_12935</name>
</gene>
<organism evidence="4 5">
    <name type="scientific">Paramuribaculum intestinale</name>
    <dbReference type="NCBI Taxonomy" id="2094151"/>
    <lineage>
        <taxon>Bacteria</taxon>
        <taxon>Pseudomonadati</taxon>
        <taxon>Bacteroidota</taxon>
        <taxon>Bacteroidia</taxon>
        <taxon>Bacteroidales</taxon>
        <taxon>Muribaculaceae</taxon>
        <taxon>Paramuribaculum</taxon>
    </lineage>
</organism>
<evidence type="ECO:0000256" key="2">
    <source>
        <dbReference type="ARBA" id="ARBA00022679"/>
    </source>
</evidence>
<dbReference type="GO" id="GO:0032259">
    <property type="term" value="P:methylation"/>
    <property type="evidence" value="ECO:0007669"/>
    <property type="project" value="UniProtKB-KW"/>
</dbReference>
<evidence type="ECO:0000256" key="3">
    <source>
        <dbReference type="ARBA" id="ARBA00022691"/>
    </source>
</evidence>
<proteinExistence type="predicted"/>
<dbReference type="AlphaFoldDB" id="A0A2V1IU02"/>
<protein>
    <submittedName>
        <fullName evidence="4">DNA methyltransferase</fullName>
    </submittedName>
</protein>
<dbReference type="GO" id="GO:0009307">
    <property type="term" value="P:DNA restriction-modification system"/>
    <property type="evidence" value="ECO:0007669"/>
    <property type="project" value="InterPro"/>
</dbReference>
<evidence type="ECO:0000313" key="4">
    <source>
        <dbReference type="EMBL" id="PWB05025.1"/>
    </source>
</evidence>
<sequence length="276" mass="30910">MTKIYKSAPLPFQGQKRRYVGEFRRVLGQIRDARIFVDLFGGSGLLSHIAKRERPDAIVIYNDFDDYRTRLDNIPRTNALISDLRTIMGGGGKSKSQRIASPQRERILERIAAEDAAGYVDYITLAANLCFPGKRATSYEELSKQTLYNNVVSSPYGAAGYLDGLTITSCDYRELVARYRNRPDVVFLADPPYLSTDVSTYNMSWGLSDYLDVIASLAGQRYIYFTSSKSSIVELCEWLGRNAGVGNIFAEAIRSDVAATVNYSARYSDIMLYNAV</sequence>
<evidence type="ECO:0000256" key="1">
    <source>
        <dbReference type="ARBA" id="ARBA00022603"/>
    </source>
</evidence>
<comment type="caution">
    <text evidence="4">The sequence shown here is derived from an EMBL/GenBank/DDBJ whole genome shotgun (WGS) entry which is preliminary data.</text>
</comment>
<dbReference type="Pfam" id="PF02086">
    <property type="entry name" value="MethyltransfD12"/>
    <property type="match status" value="1"/>
</dbReference>
<dbReference type="InterPro" id="IPR029063">
    <property type="entry name" value="SAM-dependent_MTases_sf"/>
</dbReference>
<keyword evidence="1 4" id="KW-0489">Methyltransferase</keyword>
<dbReference type="SUPFAM" id="SSF53335">
    <property type="entry name" value="S-adenosyl-L-methionine-dependent methyltransferases"/>
    <property type="match status" value="1"/>
</dbReference>
<dbReference type="EMBL" id="PUBV01000086">
    <property type="protein sequence ID" value="PWB05025.1"/>
    <property type="molecule type" value="Genomic_DNA"/>
</dbReference>
<dbReference type="RefSeq" id="WP_107037103.1">
    <property type="nucleotide sequence ID" value="NZ_PUBV01000086.1"/>
</dbReference>
<keyword evidence="5" id="KW-1185">Reference proteome</keyword>
<reference evidence="5" key="1">
    <citation type="submission" date="2018-02" db="EMBL/GenBank/DDBJ databases">
        <authorList>
            <person name="Clavel T."/>
            <person name="Strowig T."/>
        </authorList>
    </citation>
    <scope>NUCLEOTIDE SEQUENCE [LARGE SCALE GENOMIC DNA]</scope>
    <source>
        <strain evidence="5">DSM 100764</strain>
    </source>
</reference>
<dbReference type="InterPro" id="IPR012327">
    <property type="entry name" value="MeTrfase_D12"/>
</dbReference>